<dbReference type="GO" id="GO:0005886">
    <property type="term" value="C:plasma membrane"/>
    <property type="evidence" value="ECO:0007669"/>
    <property type="project" value="UniProtKB-ARBA"/>
</dbReference>
<dbReference type="CDD" id="cd16914">
    <property type="entry name" value="EcfT"/>
    <property type="match status" value="1"/>
</dbReference>
<feature type="transmembrane region" description="Helical" evidence="6">
    <location>
        <begin position="76"/>
        <end position="97"/>
    </location>
</feature>
<evidence type="ECO:0000313" key="7">
    <source>
        <dbReference type="EMBL" id="QDE31090.1"/>
    </source>
</evidence>
<feature type="transmembrane region" description="Helical" evidence="6">
    <location>
        <begin position="47"/>
        <end position="64"/>
    </location>
</feature>
<keyword evidence="8" id="KW-1185">Reference proteome</keyword>
<evidence type="ECO:0000256" key="2">
    <source>
        <dbReference type="ARBA" id="ARBA00008564"/>
    </source>
</evidence>
<comment type="similarity">
    <text evidence="2">Belongs to the CbiQ family.</text>
</comment>
<accession>A0A4Y5YE85</accession>
<evidence type="ECO:0000256" key="1">
    <source>
        <dbReference type="ARBA" id="ARBA00004141"/>
    </source>
</evidence>
<evidence type="ECO:0000256" key="6">
    <source>
        <dbReference type="SAM" id="Phobius"/>
    </source>
</evidence>
<keyword evidence="3 6" id="KW-0812">Transmembrane</keyword>
<evidence type="ECO:0000256" key="4">
    <source>
        <dbReference type="ARBA" id="ARBA00022989"/>
    </source>
</evidence>
<reference evidence="7 8" key="1">
    <citation type="submission" date="2019-06" db="EMBL/GenBank/DDBJ databases">
        <title>The genome of Shewanella sp. SM1901.</title>
        <authorList>
            <person name="Cha Q."/>
        </authorList>
    </citation>
    <scope>NUCLEOTIDE SEQUENCE [LARGE SCALE GENOMIC DNA]</scope>
    <source>
        <strain evidence="7 8">SM1901</strain>
    </source>
</reference>
<comment type="subcellular location">
    <subcellularLocation>
        <location evidence="1">Membrane</location>
        <topology evidence="1">Multi-pass membrane protein</topology>
    </subcellularLocation>
</comment>
<dbReference type="InterPro" id="IPR003339">
    <property type="entry name" value="ABC/ECF_trnsptr_transmembrane"/>
</dbReference>
<dbReference type="AlphaFoldDB" id="A0A4Y5YE85"/>
<sequence length="228" mass="25482">MKARGRLGGIQWFNTWGPERRETVSCALSLLLVCVLSACAFVLPTSLLLFLVGINGLLVIHGLLCRGNIWGVVKLALIQLIITLGLYLMLYGIGSLIDGSVVVVRIVLATIPSWWLCITVAPERIGEVLSSFLPKKWAFVVAASLSLLPYMLDEIREIYQIQCLRGARITPKALRNPKNWSELVYCVLFPALILLLKLSHQMAVAAHSRHFGQHPRPTHWHSPRENDE</sequence>
<protein>
    <submittedName>
        <fullName evidence="7">Cobalt ABC transporter permease</fullName>
    </submittedName>
</protein>
<dbReference type="KEGG" id="spol:FH971_08985"/>
<evidence type="ECO:0000256" key="5">
    <source>
        <dbReference type="ARBA" id="ARBA00023136"/>
    </source>
</evidence>
<dbReference type="EMBL" id="CP041036">
    <property type="protein sequence ID" value="QDE31090.1"/>
    <property type="molecule type" value="Genomic_DNA"/>
</dbReference>
<dbReference type="Proteomes" id="UP000319809">
    <property type="component" value="Chromosome"/>
</dbReference>
<organism evidence="7 8">
    <name type="scientific">Shewanella polaris</name>
    <dbReference type="NCBI Taxonomy" id="2588449"/>
    <lineage>
        <taxon>Bacteria</taxon>
        <taxon>Pseudomonadati</taxon>
        <taxon>Pseudomonadota</taxon>
        <taxon>Gammaproteobacteria</taxon>
        <taxon>Alteromonadales</taxon>
        <taxon>Shewanellaceae</taxon>
        <taxon>Shewanella</taxon>
    </lineage>
</organism>
<gene>
    <name evidence="7" type="ORF">FH971_08985</name>
</gene>
<proteinExistence type="inferred from homology"/>
<feature type="transmembrane region" description="Helical" evidence="6">
    <location>
        <begin position="180"/>
        <end position="199"/>
    </location>
</feature>
<evidence type="ECO:0000256" key="3">
    <source>
        <dbReference type="ARBA" id="ARBA00022692"/>
    </source>
</evidence>
<keyword evidence="5 6" id="KW-0472">Membrane</keyword>
<dbReference type="RefSeq" id="WP_140234072.1">
    <property type="nucleotide sequence ID" value="NZ_CP041036.1"/>
</dbReference>
<evidence type="ECO:0000313" key="8">
    <source>
        <dbReference type="Proteomes" id="UP000319809"/>
    </source>
</evidence>
<keyword evidence="4 6" id="KW-1133">Transmembrane helix</keyword>
<name>A0A4Y5YE85_9GAMM</name>
<dbReference type="Pfam" id="PF02361">
    <property type="entry name" value="CbiQ"/>
    <property type="match status" value="1"/>
</dbReference>